<evidence type="ECO:0000313" key="3">
    <source>
        <dbReference type="EMBL" id="CAE0707168.1"/>
    </source>
</evidence>
<proteinExistence type="predicted"/>
<evidence type="ECO:0000313" key="4">
    <source>
        <dbReference type="EMBL" id="CAH0373237.1"/>
    </source>
</evidence>
<gene>
    <name evidence="3" type="ORF">PCAL00307_LOCUS22619</name>
    <name evidence="4" type="ORF">PECAL_4P04180</name>
</gene>
<feature type="domain" description="Ubiquitin-like" evidence="2">
    <location>
        <begin position="100"/>
        <end position="179"/>
    </location>
</feature>
<reference evidence="3" key="1">
    <citation type="submission" date="2021-01" db="EMBL/GenBank/DDBJ databases">
        <authorList>
            <person name="Corre E."/>
            <person name="Pelletier E."/>
            <person name="Niang G."/>
            <person name="Scheremetjew M."/>
            <person name="Finn R."/>
            <person name="Kale V."/>
            <person name="Holt S."/>
            <person name="Cochrane G."/>
            <person name="Meng A."/>
            <person name="Brown T."/>
            <person name="Cohen L."/>
        </authorList>
    </citation>
    <scope>NUCLEOTIDE SEQUENCE</scope>
    <source>
        <strain evidence="3">CCMP1756</strain>
    </source>
</reference>
<dbReference type="InterPro" id="IPR029071">
    <property type="entry name" value="Ubiquitin-like_domsf"/>
</dbReference>
<dbReference type="SUPFAM" id="SSF54236">
    <property type="entry name" value="Ubiquitin-like"/>
    <property type="match status" value="1"/>
</dbReference>
<accession>A0A7S4A8U5</accession>
<evidence type="ECO:0000259" key="2">
    <source>
        <dbReference type="PROSITE" id="PS50053"/>
    </source>
</evidence>
<feature type="compositionally biased region" description="Basic residues" evidence="1">
    <location>
        <begin position="225"/>
        <end position="234"/>
    </location>
</feature>
<evidence type="ECO:0000256" key="1">
    <source>
        <dbReference type="SAM" id="MobiDB-lite"/>
    </source>
</evidence>
<reference evidence="4" key="2">
    <citation type="submission" date="2021-11" db="EMBL/GenBank/DDBJ databases">
        <authorList>
            <consortium name="Genoscope - CEA"/>
            <person name="William W."/>
        </authorList>
    </citation>
    <scope>NUCLEOTIDE SEQUENCE</scope>
</reference>
<protein>
    <recommendedName>
        <fullName evidence="2">Ubiquitin-like domain-containing protein</fullName>
    </recommendedName>
</protein>
<name>A0A7S4A8U5_9STRA</name>
<dbReference type="PROSITE" id="PS50053">
    <property type="entry name" value="UBIQUITIN_2"/>
    <property type="match status" value="1"/>
</dbReference>
<dbReference type="EMBL" id="HBIW01026257">
    <property type="protein sequence ID" value="CAE0707168.1"/>
    <property type="molecule type" value="Transcribed_RNA"/>
</dbReference>
<keyword evidence="5" id="KW-1185">Reference proteome</keyword>
<dbReference type="AlphaFoldDB" id="A0A7S4A8U5"/>
<sequence length="265" mass="28980">MPLELHFPRLLEGGGHAVAPGVILPPGMKLRNPAFLKPRHFRSTLTETLLVWDVSGGQDRIALGRKVEGLWVRCQTFRKWAKVVYAANVRRARRLRASHIRFAVAVPSGAMMTLKLSPLDQVGRVKVLISQRKPALMTKKLAKYVVMLDGVALDDWLTCHDAGVREASSLVVTARAVGTDDDVPPQPHLVSTGAGALSPKTVRMAMMAYGSLATPKKPEEEHKIHPGWRPRARLGRQFPSDSPKKGPVLAPTCPAAPDSPEARAR</sequence>
<evidence type="ECO:0000313" key="5">
    <source>
        <dbReference type="Proteomes" id="UP000789595"/>
    </source>
</evidence>
<dbReference type="InterPro" id="IPR000626">
    <property type="entry name" value="Ubiquitin-like_dom"/>
</dbReference>
<dbReference type="EMBL" id="CAKKNE010000004">
    <property type="protein sequence ID" value="CAH0373237.1"/>
    <property type="molecule type" value="Genomic_DNA"/>
</dbReference>
<feature type="region of interest" description="Disordered" evidence="1">
    <location>
        <begin position="214"/>
        <end position="265"/>
    </location>
</feature>
<organism evidence="3">
    <name type="scientific">Pelagomonas calceolata</name>
    <dbReference type="NCBI Taxonomy" id="35677"/>
    <lineage>
        <taxon>Eukaryota</taxon>
        <taxon>Sar</taxon>
        <taxon>Stramenopiles</taxon>
        <taxon>Ochrophyta</taxon>
        <taxon>Pelagophyceae</taxon>
        <taxon>Pelagomonadales</taxon>
        <taxon>Pelagomonadaceae</taxon>
        <taxon>Pelagomonas</taxon>
    </lineage>
</organism>
<dbReference type="Proteomes" id="UP000789595">
    <property type="component" value="Unassembled WGS sequence"/>
</dbReference>